<gene>
    <name evidence="2" type="ORF">IP92_04707</name>
</gene>
<keyword evidence="2" id="KW-0560">Oxidoreductase</keyword>
<evidence type="ECO:0000259" key="1">
    <source>
        <dbReference type="Pfam" id="PF02627"/>
    </source>
</evidence>
<dbReference type="SUPFAM" id="SSF69118">
    <property type="entry name" value="AhpD-like"/>
    <property type="match status" value="1"/>
</dbReference>
<dbReference type="RefSeq" id="WP_199271858.1">
    <property type="nucleotide sequence ID" value="NZ_CP046904.1"/>
</dbReference>
<accession>A0A562PGT0</accession>
<protein>
    <submittedName>
        <fullName evidence="2">AhpD family alkylhydroperoxidase</fullName>
    </submittedName>
</protein>
<dbReference type="PANTHER" id="PTHR34846">
    <property type="entry name" value="4-CARBOXYMUCONOLACTONE DECARBOXYLASE FAMILY PROTEIN (AFU_ORTHOLOGUE AFUA_6G11590)"/>
    <property type="match status" value="1"/>
</dbReference>
<organism evidence="2 3">
    <name type="scientific">Pseudoduganella flava</name>
    <dbReference type="NCBI Taxonomy" id="871742"/>
    <lineage>
        <taxon>Bacteria</taxon>
        <taxon>Pseudomonadati</taxon>
        <taxon>Pseudomonadota</taxon>
        <taxon>Betaproteobacteria</taxon>
        <taxon>Burkholderiales</taxon>
        <taxon>Oxalobacteraceae</taxon>
        <taxon>Telluria group</taxon>
        <taxon>Pseudoduganella</taxon>
    </lineage>
</organism>
<dbReference type="Proteomes" id="UP000315112">
    <property type="component" value="Unassembled WGS sequence"/>
</dbReference>
<keyword evidence="2" id="KW-0575">Peroxidase</keyword>
<dbReference type="InterPro" id="IPR029032">
    <property type="entry name" value="AhpD-like"/>
</dbReference>
<sequence length="157" mass="17510">MSGTIHEARIPLMNLAPKSLHAMVNLSQTVKKSELGARIVELVNLRVSQVNGCGVCVDMHWRDLIRQGADPRHLNSIAAWRESPFFDARERAALRWADAVNALPQRDDTDAAWGELREHFSENEIAELSFAIAVIRGWNAINVSLRNPLPVNPLPGM</sequence>
<evidence type="ECO:0000313" key="3">
    <source>
        <dbReference type="Proteomes" id="UP000315112"/>
    </source>
</evidence>
<dbReference type="EMBL" id="VLKW01000011">
    <property type="protein sequence ID" value="TWI43654.1"/>
    <property type="molecule type" value="Genomic_DNA"/>
</dbReference>
<dbReference type="NCBIfam" id="TIGR00778">
    <property type="entry name" value="ahpD_dom"/>
    <property type="match status" value="1"/>
</dbReference>
<dbReference type="PANTHER" id="PTHR34846:SF10">
    <property type="entry name" value="CYTOPLASMIC PROTEIN"/>
    <property type="match status" value="1"/>
</dbReference>
<reference evidence="2 3" key="1">
    <citation type="journal article" date="2015" name="Stand. Genomic Sci.">
        <title>Genomic Encyclopedia of Bacterial and Archaeal Type Strains, Phase III: the genomes of soil and plant-associated and newly described type strains.</title>
        <authorList>
            <person name="Whitman W.B."/>
            <person name="Woyke T."/>
            <person name="Klenk H.P."/>
            <person name="Zhou Y."/>
            <person name="Lilburn T.G."/>
            <person name="Beck B.J."/>
            <person name="De Vos P."/>
            <person name="Vandamme P."/>
            <person name="Eisen J.A."/>
            <person name="Garrity G."/>
            <person name="Hugenholtz P."/>
            <person name="Kyrpides N.C."/>
        </authorList>
    </citation>
    <scope>NUCLEOTIDE SEQUENCE [LARGE SCALE GENOMIC DNA]</scope>
    <source>
        <strain evidence="2 3">CGMCC 1.10685</strain>
    </source>
</reference>
<dbReference type="InterPro" id="IPR003779">
    <property type="entry name" value="CMD-like"/>
</dbReference>
<evidence type="ECO:0000313" key="2">
    <source>
        <dbReference type="EMBL" id="TWI43654.1"/>
    </source>
</evidence>
<name>A0A562PGT0_9BURK</name>
<dbReference type="GO" id="GO:0051920">
    <property type="term" value="F:peroxiredoxin activity"/>
    <property type="evidence" value="ECO:0007669"/>
    <property type="project" value="InterPro"/>
</dbReference>
<proteinExistence type="predicted"/>
<dbReference type="Gene3D" id="1.20.1290.10">
    <property type="entry name" value="AhpD-like"/>
    <property type="match status" value="1"/>
</dbReference>
<dbReference type="InterPro" id="IPR004675">
    <property type="entry name" value="AhpD_core"/>
</dbReference>
<dbReference type="AlphaFoldDB" id="A0A562PGT0"/>
<dbReference type="Pfam" id="PF02627">
    <property type="entry name" value="CMD"/>
    <property type="match status" value="1"/>
</dbReference>
<feature type="domain" description="Carboxymuconolactone decarboxylase-like" evidence="1">
    <location>
        <begin position="17"/>
        <end position="98"/>
    </location>
</feature>
<comment type="caution">
    <text evidence="2">The sequence shown here is derived from an EMBL/GenBank/DDBJ whole genome shotgun (WGS) entry which is preliminary data.</text>
</comment>